<reference evidence="3 4" key="1">
    <citation type="journal article" date="2021" name="Sci. Rep.">
        <title>Genome sequencing of the multicellular alga Astrephomene provides insights into convergent evolution of germ-soma differentiation.</title>
        <authorList>
            <person name="Yamashita S."/>
            <person name="Yamamoto K."/>
            <person name="Matsuzaki R."/>
            <person name="Suzuki S."/>
            <person name="Yamaguchi H."/>
            <person name="Hirooka S."/>
            <person name="Minakuchi Y."/>
            <person name="Miyagishima S."/>
            <person name="Kawachi M."/>
            <person name="Toyoda A."/>
            <person name="Nozaki H."/>
        </authorList>
    </citation>
    <scope>NUCLEOTIDE SEQUENCE [LARGE SCALE GENOMIC DNA]</scope>
    <source>
        <strain evidence="3 4">NIES-4017</strain>
    </source>
</reference>
<evidence type="ECO:0000313" key="4">
    <source>
        <dbReference type="Proteomes" id="UP001054857"/>
    </source>
</evidence>
<feature type="chain" id="PRO_5041897799" description="Dickkopf N-terminal cysteine-rich domain-containing protein" evidence="2">
    <location>
        <begin position="24"/>
        <end position="393"/>
    </location>
</feature>
<protein>
    <recommendedName>
        <fullName evidence="5">Dickkopf N-terminal cysteine-rich domain-containing protein</fullName>
    </recommendedName>
</protein>
<feature type="region of interest" description="Disordered" evidence="1">
    <location>
        <begin position="292"/>
        <end position="313"/>
    </location>
</feature>
<dbReference type="AlphaFoldDB" id="A0AAD3HU47"/>
<dbReference type="Proteomes" id="UP001054857">
    <property type="component" value="Unassembled WGS sequence"/>
</dbReference>
<comment type="caution">
    <text evidence="3">The sequence shown here is derived from an EMBL/GenBank/DDBJ whole genome shotgun (WGS) entry which is preliminary data.</text>
</comment>
<gene>
    <name evidence="3" type="ORF">Agub_g15676</name>
</gene>
<evidence type="ECO:0000313" key="3">
    <source>
        <dbReference type="EMBL" id="GFR52987.1"/>
    </source>
</evidence>
<evidence type="ECO:0000256" key="2">
    <source>
        <dbReference type="SAM" id="SignalP"/>
    </source>
</evidence>
<dbReference type="EMBL" id="BMAR01000081">
    <property type="protein sequence ID" value="GFR52987.1"/>
    <property type="molecule type" value="Genomic_DNA"/>
</dbReference>
<keyword evidence="2" id="KW-0732">Signal</keyword>
<feature type="compositionally biased region" description="Low complexity" evidence="1">
    <location>
        <begin position="196"/>
        <end position="208"/>
    </location>
</feature>
<evidence type="ECO:0000256" key="1">
    <source>
        <dbReference type="SAM" id="MobiDB-lite"/>
    </source>
</evidence>
<keyword evidence="4" id="KW-1185">Reference proteome</keyword>
<name>A0AAD3HU47_9CHLO</name>
<feature type="compositionally biased region" description="Gly residues" evidence="1">
    <location>
        <begin position="118"/>
        <end position="127"/>
    </location>
</feature>
<feature type="region of interest" description="Disordered" evidence="1">
    <location>
        <begin position="108"/>
        <end position="209"/>
    </location>
</feature>
<organism evidence="3 4">
    <name type="scientific">Astrephomene gubernaculifera</name>
    <dbReference type="NCBI Taxonomy" id="47775"/>
    <lineage>
        <taxon>Eukaryota</taxon>
        <taxon>Viridiplantae</taxon>
        <taxon>Chlorophyta</taxon>
        <taxon>core chlorophytes</taxon>
        <taxon>Chlorophyceae</taxon>
        <taxon>CS clade</taxon>
        <taxon>Chlamydomonadales</taxon>
        <taxon>Astrephomenaceae</taxon>
        <taxon>Astrephomene</taxon>
    </lineage>
</organism>
<accession>A0AAD3HU47</accession>
<proteinExistence type="predicted"/>
<evidence type="ECO:0008006" key="5">
    <source>
        <dbReference type="Google" id="ProtNLM"/>
    </source>
</evidence>
<sequence>MRAPIRALLALLLAAALAAPALAARSTGILVQEVEVISKRDGCKSDGDCNRSEACIKGECLRLKDDGEVCKADQECISGTCQTSWWPAGSVCVTTCDDSKECPESHPICNTSPFGTGSRSGGWGMGGMMQWADRQEEEEEEDEEHAREEDEEVEVEDEDDEDDEDDVEDDADDQDGGNTQKRRQALVNSAAFGQQRARSSVDRSASAAMNKAMRDAGMSGGMASGQQVDVEQMNQAMSQPGVVEEMAEAMTESGVPGAGAMAQAMSSGVAGEMMEGSGVAGGAARGAGFGSEMMNGGGAQRKKAPCNNGGRRRAIESEKKKAGRCVQCMEDKDCDDGFYCERSYKKNGRTCLKYGPRCESFGDCRMGEYCDSGAQRCRPYAFCGAFKSMMGGF</sequence>
<feature type="compositionally biased region" description="Acidic residues" evidence="1">
    <location>
        <begin position="135"/>
        <end position="175"/>
    </location>
</feature>
<feature type="signal peptide" evidence="2">
    <location>
        <begin position="1"/>
        <end position="23"/>
    </location>
</feature>